<evidence type="ECO:0000256" key="1">
    <source>
        <dbReference type="ARBA" id="ARBA00009477"/>
    </source>
</evidence>
<dbReference type="EMBL" id="BAAAZI010000007">
    <property type="protein sequence ID" value="GAA4140120.1"/>
    <property type="molecule type" value="Genomic_DNA"/>
</dbReference>
<name>A0ABP7YRH5_9SPHI</name>
<evidence type="ECO:0000313" key="6">
    <source>
        <dbReference type="Proteomes" id="UP001500101"/>
    </source>
</evidence>
<dbReference type="Gene3D" id="2.40.50.100">
    <property type="match status" value="1"/>
</dbReference>
<proteinExistence type="inferred from homology"/>
<reference evidence="6" key="1">
    <citation type="journal article" date="2019" name="Int. J. Syst. Evol. Microbiol.">
        <title>The Global Catalogue of Microorganisms (GCM) 10K type strain sequencing project: providing services to taxonomists for standard genome sequencing and annotation.</title>
        <authorList>
            <consortium name="The Broad Institute Genomics Platform"/>
            <consortium name="The Broad Institute Genome Sequencing Center for Infectious Disease"/>
            <person name="Wu L."/>
            <person name="Ma J."/>
        </authorList>
    </citation>
    <scope>NUCLEOTIDE SEQUENCE [LARGE SCALE GENOMIC DNA]</scope>
    <source>
        <strain evidence="6">JCM 16704</strain>
    </source>
</reference>
<evidence type="ECO:0000259" key="4">
    <source>
        <dbReference type="Pfam" id="PF25989"/>
    </source>
</evidence>
<evidence type="ECO:0000259" key="3">
    <source>
        <dbReference type="Pfam" id="PF25973"/>
    </source>
</evidence>
<comment type="caution">
    <text evidence="5">The sequence shown here is derived from an EMBL/GenBank/DDBJ whole genome shotgun (WGS) entry which is preliminary data.</text>
</comment>
<gene>
    <name evidence="5" type="ORF">GCM10022216_18950</name>
</gene>
<dbReference type="InterPro" id="IPR058792">
    <property type="entry name" value="Beta-barrel_RND_2"/>
</dbReference>
<evidence type="ECO:0000259" key="2">
    <source>
        <dbReference type="Pfam" id="PF25954"/>
    </source>
</evidence>
<dbReference type="NCBIfam" id="TIGR01730">
    <property type="entry name" value="RND_mfp"/>
    <property type="match status" value="1"/>
</dbReference>
<dbReference type="RefSeq" id="WP_344674460.1">
    <property type="nucleotide sequence ID" value="NZ_BAAAZI010000007.1"/>
</dbReference>
<feature type="domain" description="YknX-like C-terminal permuted SH3-like" evidence="4">
    <location>
        <begin position="294"/>
        <end position="360"/>
    </location>
</feature>
<evidence type="ECO:0000313" key="5">
    <source>
        <dbReference type="EMBL" id="GAA4140120.1"/>
    </source>
</evidence>
<dbReference type="Pfam" id="PF25989">
    <property type="entry name" value="YknX_C"/>
    <property type="match status" value="1"/>
</dbReference>
<dbReference type="Pfam" id="PF25954">
    <property type="entry name" value="Beta-barrel_RND_2"/>
    <property type="match status" value="1"/>
</dbReference>
<accession>A0ABP7YRH5</accession>
<dbReference type="Gene3D" id="2.40.420.20">
    <property type="match status" value="1"/>
</dbReference>
<dbReference type="PANTHER" id="PTHR30469">
    <property type="entry name" value="MULTIDRUG RESISTANCE PROTEIN MDTA"/>
    <property type="match status" value="1"/>
</dbReference>
<dbReference type="Proteomes" id="UP001500101">
    <property type="component" value="Unassembled WGS sequence"/>
</dbReference>
<dbReference type="SUPFAM" id="SSF111369">
    <property type="entry name" value="HlyD-like secretion proteins"/>
    <property type="match status" value="1"/>
</dbReference>
<dbReference type="PANTHER" id="PTHR30469:SF37">
    <property type="entry name" value="RAGD PROTEIN"/>
    <property type="match status" value="1"/>
</dbReference>
<dbReference type="InterPro" id="IPR006143">
    <property type="entry name" value="RND_pump_MFP"/>
</dbReference>
<protein>
    <submittedName>
        <fullName evidence="5">Efflux RND transporter periplasmic adaptor subunit</fullName>
    </submittedName>
</protein>
<dbReference type="PROSITE" id="PS51257">
    <property type="entry name" value="PROKAR_LIPOPROTEIN"/>
    <property type="match status" value="1"/>
</dbReference>
<dbReference type="Gene3D" id="2.40.30.170">
    <property type="match status" value="1"/>
</dbReference>
<dbReference type="Gene3D" id="1.10.287.470">
    <property type="entry name" value="Helix hairpin bin"/>
    <property type="match status" value="1"/>
</dbReference>
<feature type="domain" description="CzcB-like barrel-sandwich hybrid" evidence="3">
    <location>
        <begin position="65"/>
        <end position="196"/>
    </location>
</feature>
<comment type="similarity">
    <text evidence="1">Belongs to the membrane fusion protein (MFP) (TC 8.A.1) family.</text>
</comment>
<organism evidence="5 6">
    <name type="scientific">Sphingobacterium kyonggiense</name>
    <dbReference type="NCBI Taxonomy" id="714075"/>
    <lineage>
        <taxon>Bacteria</taxon>
        <taxon>Pseudomonadati</taxon>
        <taxon>Bacteroidota</taxon>
        <taxon>Sphingobacteriia</taxon>
        <taxon>Sphingobacteriales</taxon>
        <taxon>Sphingobacteriaceae</taxon>
        <taxon>Sphingobacterium</taxon>
    </lineage>
</organism>
<dbReference type="InterPro" id="IPR058637">
    <property type="entry name" value="YknX-like_C"/>
</dbReference>
<dbReference type="InterPro" id="IPR058647">
    <property type="entry name" value="BSH_CzcB-like"/>
</dbReference>
<feature type="domain" description="CusB-like beta-barrel" evidence="2">
    <location>
        <begin position="213"/>
        <end position="285"/>
    </location>
</feature>
<sequence length="363" mass="40187">MKILTLFAAVVFLAGCQANSKESDKKESGEKGTSSIQVQVVQPLEQQPTYDLKLPGELHPYESLDVYAKVKGFVKRIHVDVGDEVRTGQVLAVLEAPEMDIQSTADQAKSQQLDANYVVSKRRYNRLQQVQDKNVGAVSELELEQAYGAMLRDSAALQESRYSHKKTNQLKEYLLIRAPFSGIITARNFAVGALIGDTGLPFFRLVENKRLKLKVTVPEVHAQSVSDNTIAAFTVLSKPGTNYEAKLKRNAKVIDPVTRALALEFDVPNAKEELNGGDYTDVQLKLKRDHPTLFVPTSSVIQSQSGIFVLRVIDGKEIERVPVKLGQQTAELTEVFGSLQPQDQIVKKASEEINNGQIVQIVK</sequence>
<dbReference type="Pfam" id="PF25973">
    <property type="entry name" value="BSH_CzcB"/>
    <property type="match status" value="1"/>
</dbReference>
<keyword evidence="6" id="KW-1185">Reference proteome</keyword>